<feature type="transmembrane region" description="Helical" evidence="1">
    <location>
        <begin position="436"/>
        <end position="456"/>
    </location>
</feature>
<gene>
    <name evidence="2" type="ORF">H8E23_12050</name>
</gene>
<keyword evidence="1" id="KW-1133">Transmembrane helix</keyword>
<dbReference type="CDD" id="cd00882">
    <property type="entry name" value="Ras_like_GTPase"/>
    <property type="match status" value="1"/>
</dbReference>
<evidence type="ECO:0000313" key="3">
    <source>
        <dbReference type="Proteomes" id="UP000603434"/>
    </source>
</evidence>
<evidence type="ECO:0000256" key="1">
    <source>
        <dbReference type="SAM" id="Phobius"/>
    </source>
</evidence>
<dbReference type="Proteomes" id="UP000603434">
    <property type="component" value="Unassembled WGS sequence"/>
</dbReference>
<feature type="transmembrane region" description="Helical" evidence="1">
    <location>
        <begin position="476"/>
        <end position="505"/>
    </location>
</feature>
<dbReference type="AlphaFoldDB" id="A0A8J6NLL0"/>
<reference evidence="2 3" key="1">
    <citation type="submission" date="2020-08" db="EMBL/GenBank/DDBJ databases">
        <title>Bridging the membrane lipid divide: bacteria of the FCB group superphylum have the potential to synthesize archaeal ether lipids.</title>
        <authorList>
            <person name="Villanueva L."/>
            <person name="Von Meijenfeldt F.A.B."/>
            <person name="Westbye A.B."/>
            <person name="Yadav S."/>
            <person name="Hopmans E.C."/>
            <person name="Dutilh B.E."/>
            <person name="Sinninghe Damste J.S."/>
        </authorList>
    </citation>
    <scope>NUCLEOTIDE SEQUENCE [LARGE SCALE GENOMIC DNA]</scope>
    <source>
        <strain evidence="2">NIOZ-UU30</strain>
    </source>
</reference>
<sequence length="574" mass="66089">MKMDALRMQLDNLNREIADLIQMEPVSLSHQTGEAEKDELFLYGIVGGKDVGKSSVINRLAGAKVSLDTDLLDEGTNAAVAYCHQQDLAALKKRLAVDAGSRVVFVDHDRQELKNVVLMDFPDFDSRFLSHRDDTVRLARHLQGVIWVTTPRKYGDYQFLNQLETVAQSHENYLIVLNKIDQLEKKAPLDTVRREVVNFLTAECVKRNIPPPDPQQFLILSALKPDQYEFNHMRRRLIRPHSVQEITRAKLVNLKAEFDKNFQRIQSHYRLLDRLKAIDQALESIREGVADQFSDDYFNTVSRRILTLETLQRRISRTIFTQRINTWPILRLLFYPLAGIVSGFGGRIAFNPVEKKWPDSPRDLLRYQGLPASLKMQAIRDNVAASFPDLKPDLGPAPDFSRLIDDQFVQLLGEYEDQVTDHLAATFARPGKLKQALVYFPLIWFPFLQPLLLKFAEMQWESKLSFSNLKDFGAVFFALLGAQSLLISLVFLILFYTVWLTLIYAHSARTVYKKGQDEFQNLWYERFLTRLAEALARPLLDIRSLLTHKNTQLEQIKHAVAQRLQRIAANPNIS</sequence>
<keyword evidence="1" id="KW-0812">Transmembrane</keyword>
<name>A0A8J6NLL0_9BACT</name>
<evidence type="ECO:0000313" key="2">
    <source>
        <dbReference type="EMBL" id="MBC8362117.1"/>
    </source>
</evidence>
<dbReference type="Gene3D" id="3.40.50.300">
    <property type="entry name" value="P-loop containing nucleotide triphosphate hydrolases"/>
    <property type="match status" value="1"/>
</dbReference>
<dbReference type="InterPro" id="IPR027417">
    <property type="entry name" value="P-loop_NTPase"/>
</dbReference>
<keyword evidence="1" id="KW-0472">Membrane</keyword>
<accession>A0A8J6NLL0</accession>
<comment type="caution">
    <text evidence="2">The sequence shown here is derived from an EMBL/GenBank/DDBJ whole genome shotgun (WGS) entry which is preliminary data.</text>
</comment>
<organism evidence="2 3">
    <name type="scientific">Candidatus Desulfatibia profunda</name>
    <dbReference type="NCBI Taxonomy" id="2841695"/>
    <lineage>
        <taxon>Bacteria</taxon>
        <taxon>Pseudomonadati</taxon>
        <taxon>Thermodesulfobacteriota</taxon>
        <taxon>Desulfobacteria</taxon>
        <taxon>Desulfobacterales</taxon>
        <taxon>Desulfobacterales incertae sedis</taxon>
        <taxon>Candidatus Desulfatibia</taxon>
    </lineage>
</organism>
<dbReference type="EMBL" id="JACNJH010000170">
    <property type="protein sequence ID" value="MBC8362117.1"/>
    <property type="molecule type" value="Genomic_DNA"/>
</dbReference>
<proteinExistence type="predicted"/>
<dbReference type="SUPFAM" id="SSF52540">
    <property type="entry name" value="P-loop containing nucleoside triphosphate hydrolases"/>
    <property type="match status" value="1"/>
</dbReference>
<protein>
    <submittedName>
        <fullName evidence="2">GTPase domain-containing protein</fullName>
    </submittedName>
</protein>